<feature type="transmembrane region" description="Helical" evidence="1">
    <location>
        <begin position="117"/>
        <end position="137"/>
    </location>
</feature>
<sequence>MATSTRRTSPPGTIILSFLGFLAATVTTIAGAVFLATSGPELEEELRKRDTSLSDSEVDAAVTLTQGAGIAVAAVIVLGYLWLAFKLKAGRNWARVALTVLTLVQVGFLFVGGTADVLSYVSCAVAVFAVVLSYLPASNAYVDEVKHARG</sequence>
<proteinExistence type="predicted"/>
<accession>A0A7W7VG88</accession>
<keyword evidence="1" id="KW-1133">Transmembrane helix</keyword>
<dbReference type="EMBL" id="JACHJQ010000005">
    <property type="protein sequence ID" value="MBB4908820.1"/>
    <property type="molecule type" value="Genomic_DNA"/>
</dbReference>
<evidence type="ECO:0000313" key="3">
    <source>
        <dbReference type="Proteomes" id="UP000520767"/>
    </source>
</evidence>
<feature type="transmembrane region" description="Helical" evidence="1">
    <location>
        <begin position="92"/>
        <end position="111"/>
    </location>
</feature>
<feature type="transmembrane region" description="Helical" evidence="1">
    <location>
        <begin position="60"/>
        <end position="85"/>
    </location>
</feature>
<reference evidence="2 3" key="1">
    <citation type="submission" date="2020-08" db="EMBL/GenBank/DDBJ databases">
        <title>Genomic Encyclopedia of Type Strains, Phase III (KMG-III): the genomes of soil and plant-associated and newly described type strains.</title>
        <authorList>
            <person name="Whitman W."/>
        </authorList>
    </citation>
    <scope>NUCLEOTIDE SEQUENCE [LARGE SCALE GENOMIC DNA]</scope>
    <source>
        <strain evidence="2 3">CECT 8960</strain>
    </source>
</reference>
<protein>
    <submittedName>
        <fullName evidence="2">Phosphatidylserine synthase</fullName>
    </submittedName>
</protein>
<comment type="caution">
    <text evidence="2">The sequence shown here is derived from an EMBL/GenBank/DDBJ whole genome shotgun (WGS) entry which is preliminary data.</text>
</comment>
<dbReference type="AlphaFoldDB" id="A0A7W7VG88"/>
<gene>
    <name evidence="2" type="ORF">FHR82_005073</name>
</gene>
<evidence type="ECO:0000256" key="1">
    <source>
        <dbReference type="SAM" id="Phobius"/>
    </source>
</evidence>
<dbReference type="RefSeq" id="WP_184812919.1">
    <property type="nucleotide sequence ID" value="NZ_JACHJQ010000005.1"/>
</dbReference>
<evidence type="ECO:0000313" key="2">
    <source>
        <dbReference type="EMBL" id="MBB4908820.1"/>
    </source>
</evidence>
<dbReference type="Proteomes" id="UP000520767">
    <property type="component" value="Unassembled WGS sequence"/>
</dbReference>
<keyword evidence="1" id="KW-0812">Transmembrane</keyword>
<organism evidence="2 3">
    <name type="scientific">Actinophytocola algeriensis</name>
    <dbReference type="NCBI Taxonomy" id="1768010"/>
    <lineage>
        <taxon>Bacteria</taxon>
        <taxon>Bacillati</taxon>
        <taxon>Actinomycetota</taxon>
        <taxon>Actinomycetes</taxon>
        <taxon>Pseudonocardiales</taxon>
        <taxon>Pseudonocardiaceae</taxon>
    </lineage>
</organism>
<name>A0A7W7VG88_9PSEU</name>
<keyword evidence="1" id="KW-0472">Membrane</keyword>
<keyword evidence="3" id="KW-1185">Reference proteome</keyword>
<feature type="transmembrane region" description="Helical" evidence="1">
    <location>
        <begin position="12"/>
        <end position="36"/>
    </location>
</feature>